<name>A0A934T0I6_9BURK</name>
<reference evidence="3" key="1">
    <citation type="submission" date="2021-01" db="EMBL/GenBank/DDBJ databases">
        <title>Genome sequence of strain Noviherbaspirillum sp. DKR-6.</title>
        <authorList>
            <person name="Chaudhary D.K."/>
        </authorList>
    </citation>
    <scope>NUCLEOTIDE SEQUENCE</scope>
    <source>
        <strain evidence="3">DKR-6</strain>
    </source>
</reference>
<feature type="domain" description="Transposase IS110-like N-terminal" evidence="1">
    <location>
        <begin position="1"/>
        <end position="145"/>
    </location>
</feature>
<gene>
    <name evidence="3" type="ORF">JJB74_32465</name>
</gene>
<protein>
    <submittedName>
        <fullName evidence="3">IS110 family transposase</fullName>
    </submittedName>
</protein>
<dbReference type="InterPro" id="IPR002525">
    <property type="entry name" value="Transp_IS110-like_N"/>
</dbReference>
<comment type="caution">
    <text evidence="3">The sequence shown here is derived from an EMBL/GenBank/DDBJ whole genome shotgun (WGS) entry which is preliminary data.</text>
</comment>
<keyword evidence="4" id="KW-1185">Reference proteome</keyword>
<organism evidence="3 4">
    <name type="scientific">Noviherbaspirillum pedocola</name>
    <dbReference type="NCBI Taxonomy" id="2801341"/>
    <lineage>
        <taxon>Bacteria</taxon>
        <taxon>Pseudomonadati</taxon>
        <taxon>Pseudomonadota</taxon>
        <taxon>Betaproteobacteria</taxon>
        <taxon>Burkholderiales</taxon>
        <taxon>Oxalobacteraceae</taxon>
        <taxon>Noviherbaspirillum</taxon>
    </lineage>
</organism>
<dbReference type="Proteomes" id="UP000622890">
    <property type="component" value="Unassembled WGS sequence"/>
</dbReference>
<dbReference type="PANTHER" id="PTHR33055:SF13">
    <property type="entry name" value="TRANSPOSASE"/>
    <property type="match status" value="1"/>
</dbReference>
<dbReference type="GO" id="GO:0006313">
    <property type="term" value="P:DNA transposition"/>
    <property type="evidence" value="ECO:0007669"/>
    <property type="project" value="InterPro"/>
</dbReference>
<evidence type="ECO:0000259" key="2">
    <source>
        <dbReference type="Pfam" id="PF02371"/>
    </source>
</evidence>
<dbReference type="Pfam" id="PF01548">
    <property type="entry name" value="DEDD_Tnp_IS110"/>
    <property type="match status" value="1"/>
</dbReference>
<sequence length="434" mass="48251">AGIDIGAQFHVVAVSADRDPKPVRSFRSFTADLHALAAWLKDVGVTSVAMESTGIYWLPVYEILEANGLEVFLVNARDAKNVPGRKTDVNDAQWLQRLHQYGLLRASFRPQQDIATLRAYLRQRERLLEYAAAHIQHMQKALMQMNLQLQHVVKDVTGVTGMKIIRAIIAGERNPAVLAQYRDVRCRASHQTIHDALIGNYRPEHVFALTQAVALYDFYQTAVAQCDARIEAVLKDLATPSESATELPRARCKSKQPNGFAFDVRQSLFDMLGVDLTQIHGMGPYLALKLVAECGNDMSRWPSAKHFTSWLSLAPGNKISGGKILSAKTRRSSSRAAAALRLAATTIGKTQTALGAFYRRLAMRIGKAKAVTATARKIAVLFYNTLRYGMTYADPGATYYEEHYRQRVLKNLMRRADSLGYCLREKPGPAEGVS</sequence>
<dbReference type="Pfam" id="PF02371">
    <property type="entry name" value="Transposase_20"/>
    <property type="match status" value="1"/>
</dbReference>
<dbReference type="InterPro" id="IPR047650">
    <property type="entry name" value="Transpos_IS110"/>
</dbReference>
<evidence type="ECO:0000259" key="1">
    <source>
        <dbReference type="Pfam" id="PF01548"/>
    </source>
</evidence>
<dbReference type="NCBIfam" id="NF033542">
    <property type="entry name" value="transpos_IS110"/>
    <property type="match status" value="1"/>
</dbReference>
<dbReference type="InterPro" id="IPR003346">
    <property type="entry name" value="Transposase_20"/>
</dbReference>
<proteinExistence type="predicted"/>
<accession>A0A934T0I6</accession>
<dbReference type="PANTHER" id="PTHR33055">
    <property type="entry name" value="TRANSPOSASE FOR INSERTION SEQUENCE ELEMENT IS1111A"/>
    <property type="match status" value="1"/>
</dbReference>
<dbReference type="RefSeq" id="WP_200598688.1">
    <property type="nucleotide sequence ID" value="NZ_JAEPBG010000049.1"/>
</dbReference>
<feature type="domain" description="Transposase IS116/IS110/IS902 C-terminal" evidence="2">
    <location>
        <begin position="276"/>
        <end position="358"/>
    </location>
</feature>
<evidence type="ECO:0000313" key="4">
    <source>
        <dbReference type="Proteomes" id="UP000622890"/>
    </source>
</evidence>
<evidence type="ECO:0000313" key="3">
    <source>
        <dbReference type="EMBL" id="MBK4739323.1"/>
    </source>
</evidence>
<feature type="non-terminal residue" evidence="3">
    <location>
        <position position="1"/>
    </location>
</feature>
<dbReference type="EMBL" id="JAEPBG010000049">
    <property type="protein sequence ID" value="MBK4739323.1"/>
    <property type="molecule type" value="Genomic_DNA"/>
</dbReference>
<dbReference type="AlphaFoldDB" id="A0A934T0I6"/>
<dbReference type="GO" id="GO:0003677">
    <property type="term" value="F:DNA binding"/>
    <property type="evidence" value="ECO:0007669"/>
    <property type="project" value="InterPro"/>
</dbReference>
<dbReference type="GO" id="GO:0004803">
    <property type="term" value="F:transposase activity"/>
    <property type="evidence" value="ECO:0007669"/>
    <property type="project" value="InterPro"/>
</dbReference>